<dbReference type="EMBL" id="CP136051">
    <property type="protein sequence ID" value="WOK04381.1"/>
    <property type="molecule type" value="Genomic_DNA"/>
</dbReference>
<evidence type="ECO:0000313" key="1">
    <source>
        <dbReference type="EMBL" id="WOK04381.1"/>
    </source>
</evidence>
<protein>
    <recommendedName>
        <fullName evidence="3">Transposase IS200-like domain-containing protein</fullName>
    </recommendedName>
</protein>
<proteinExistence type="predicted"/>
<accession>A0ABZ0II91</accession>
<sequence>MSTHTKHTEIGTIYFITFTCFEWLPLFDKTSLYEYFNKWFGYLLKNDASLVGYVIMPNHFHGLVYLGDKCGISLNNLVGNGKRFLAYEIVKRLKKSGQSDLLTQLSSHVRESEKNKNKQHEVFRLSFDAKKCFNRKIVEQKLDYIHHNPVSGKWSLVEDWRTYPHSSAGFYELGKDNKYLLHYRNVI</sequence>
<keyword evidence="2" id="KW-1185">Reference proteome</keyword>
<reference evidence="1 2" key="1">
    <citation type="journal article" date="2023" name="Microbiol. Resour. Announc.">
        <title>Complete Genome Sequence of Imperialibacter roseus strain P4T.</title>
        <authorList>
            <person name="Tizabi D.R."/>
            <person name="Bachvaroff T."/>
            <person name="Hill R.T."/>
        </authorList>
    </citation>
    <scope>NUCLEOTIDE SEQUENCE [LARGE SCALE GENOMIC DNA]</scope>
    <source>
        <strain evidence="1 2">P4T</strain>
    </source>
</reference>
<evidence type="ECO:0008006" key="3">
    <source>
        <dbReference type="Google" id="ProtNLM"/>
    </source>
</evidence>
<name>A0ABZ0II91_9BACT</name>
<dbReference type="Proteomes" id="UP001302349">
    <property type="component" value="Chromosome"/>
</dbReference>
<gene>
    <name evidence="1" type="ORF">RT717_14975</name>
</gene>
<evidence type="ECO:0000313" key="2">
    <source>
        <dbReference type="Proteomes" id="UP001302349"/>
    </source>
</evidence>
<dbReference type="RefSeq" id="WP_317487192.1">
    <property type="nucleotide sequence ID" value="NZ_CP136051.1"/>
</dbReference>
<dbReference type="Gene3D" id="3.30.70.1290">
    <property type="entry name" value="Transposase IS200-like"/>
    <property type="match status" value="1"/>
</dbReference>
<organism evidence="1 2">
    <name type="scientific">Imperialibacter roseus</name>
    <dbReference type="NCBI Taxonomy" id="1324217"/>
    <lineage>
        <taxon>Bacteria</taxon>
        <taxon>Pseudomonadati</taxon>
        <taxon>Bacteroidota</taxon>
        <taxon>Cytophagia</taxon>
        <taxon>Cytophagales</taxon>
        <taxon>Flammeovirgaceae</taxon>
        <taxon>Imperialibacter</taxon>
    </lineage>
</organism>
<dbReference type="SUPFAM" id="SSF143422">
    <property type="entry name" value="Transposase IS200-like"/>
    <property type="match status" value="1"/>
</dbReference>
<dbReference type="InterPro" id="IPR036515">
    <property type="entry name" value="Transposase_17_sf"/>
</dbReference>